<name>A0A0F8ZG14_9ZZZZ</name>
<proteinExistence type="predicted"/>
<gene>
    <name evidence="1" type="ORF">LCGC14_2699640</name>
</gene>
<dbReference type="EMBL" id="LAZR01048068">
    <property type="protein sequence ID" value="KKK92767.1"/>
    <property type="molecule type" value="Genomic_DNA"/>
</dbReference>
<evidence type="ECO:0000313" key="1">
    <source>
        <dbReference type="EMBL" id="KKK92767.1"/>
    </source>
</evidence>
<reference evidence="1" key="1">
    <citation type="journal article" date="2015" name="Nature">
        <title>Complex archaea that bridge the gap between prokaryotes and eukaryotes.</title>
        <authorList>
            <person name="Spang A."/>
            <person name="Saw J.H."/>
            <person name="Jorgensen S.L."/>
            <person name="Zaremba-Niedzwiedzka K."/>
            <person name="Martijn J."/>
            <person name="Lind A.E."/>
            <person name="van Eijk R."/>
            <person name="Schleper C."/>
            <person name="Guy L."/>
            <person name="Ettema T.J."/>
        </authorList>
    </citation>
    <scope>NUCLEOTIDE SEQUENCE</scope>
</reference>
<organism evidence="1">
    <name type="scientific">marine sediment metagenome</name>
    <dbReference type="NCBI Taxonomy" id="412755"/>
    <lineage>
        <taxon>unclassified sequences</taxon>
        <taxon>metagenomes</taxon>
        <taxon>ecological metagenomes</taxon>
    </lineage>
</organism>
<dbReference type="AlphaFoldDB" id="A0A0F8ZG14"/>
<accession>A0A0F8ZG14</accession>
<comment type="caution">
    <text evidence="1">The sequence shown here is derived from an EMBL/GenBank/DDBJ whole genome shotgun (WGS) entry which is preliminary data.</text>
</comment>
<sequence length="230" mass="24559">MKKLLFIAAICLFASTTFAVDATKTQGILMDWTAVPVHTTAGTLSSTESNELDSGESLDSAVSAIIHIDMCHAATTTATAGTAGVIIFIKSGTTDETWHEFIRFDMTAGTANSQALAAASGSGQGDPERIEVALTTNFEATGDVYFLKDAGTLANSCLVTNAGYKNDDYMMSMDDLVNAYGTDDYLIDIVDQWSVALPPTTQSAKVLFYNNDTDANYAARVHYTLVTDIE</sequence>
<protein>
    <submittedName>
        <fullName evidence="1">Uncharacterized protein</fullName>
    </submittedName>
</protein>